<dbReference type="RefSeq" id="WP_076347166.1">
    <property type="nucleotide sequence ID" value="NZ_CP019082.1"/>
</dbReference>
<keyword evidence="2" id="KW-1185">Reference proteome</keyword>
<reference evidence="2" key="1">
    <citation type="submission" date="2016-12" db="EMBL/GenBank/DDBJ databases">
        <title>Comparative genomics of four Isosphaeraceae planctomycetes: a common pool of plasmids and glycoside hydrolase genes.</title>
        <authorList>
            <person name="Ivanova A."/>
        </authorList>
    </citation>
    <scope>NUCLEOTIDE SEQUENCE [LARGE SCALE GENOMIC DNA]</scope>
    <source>
        <strain evidence="2">PX4</strain>
    </source>
</reference>
<evidence type="ECO:0000313" key="1">
    <source>
        <dbReference type="EMBL" id="APW61648.1"/>
    </source>
</evidence>
<dbReference type="AlphaFoldDB" id="A0A1U7CRW7"/>
<name>A0A1U7CRW7_9BACT</name>
<protein>
    <submittedName>
        <fullName evidence="1">Uncharacterized protein</fullName>
    </submittedName>
</protein>
<dbReference type="EMBL" id="CP019082">
    <property type="protein sequence ID" value="APW61648.1"/>
    <property type="molecule type" value="Genomic_DNA"/>
</dbReference>
<sequence length="108" mass="12203">MRSLWKTWIEAKAERNALRVSERVRDALGGEAVDQRIEPYPKTSGFLVSFEVELGSEAWNDCVVEVIELGQRVGHEWILSGDVRDDPSGWSIKPSISGVKAIEWSLIY</sequence>
<dbReference type="STRING" id="1387353.BSF38_03173"/>
<dbReference type="KEGG" id="pbor:BSF38_03173"/>
<accession>A0A1U7CRW7</accession>
<gene>
    <name evidence="1" type="ORF">BSF38_03173</name>
</gene>
<proteinExistence type="predicted"/>
<organism evidence="1 2">
    <name type="scientific">Paludisphaera borealis</name>
    <dbReference type="NCBI Taxonomy" id="1387353"/>
    <lineage>
        <taxon>Bacteria</taxon>
        <taxon>Pseudomonadati</taxon>
        <taxon>Planctomycetota</taxon>
        <taxon>Planctomycetia</taxon>
        <taxon>Isosphaerales</taxon>
        <taxon>Isosphaeraceae</taxon>
        <taxon>Paludisphaera</taxon>
    </lineage>
</organism>
<evidence type="ECO:0000313" key="2">
    <source>
        <dbReference type="Proteomes" id="UP000186309"/>
    </source>
</evidence>
<dbReference type="Proteomes" id="UP000186309">
    <property type="component" value="Chromosome"/>
</dbReference>
<dbReference type="OrthoDB" id="7062201at2"/>